<sequence length="374" mass="40080">MRTDDFVDGRLVNDFTAAWRRVEDWLRSHAPEDFAALRGPATGQDIAAVTEAFSLHPFLVALLSAHDGIEWSSGAQLLPRFGLLPASRMAGWKAAGAGPEAEWWVPFAATSTGEYLVVDHREGPGYGAVLRFDPESGHGGESCWPDLLSLVAELADALESGEPLRIPGLAARRPRAGRQVEWDLVPSPEIPGVWLREVWGHAEKRLLRTAPAAHAALRPPARPQDVRAAAIPHSFHAHLIAFLLLHDGADEPDGFHVFPGGYRPYSCAELTAAQARVKAAQPDESIQVRTLSATKTAGAGGSAPAHAEAPPSPASAPPAPASWLPFAVSPQGAELLLCQEQGDLYGAVLSWDPVTQDYRVVHPDLAALCERVAR</sequence>
<name>A0ABS2TNI8_9ACTN</name>
<dbReference type="RefSeq" id="WP_205356736.1">
    <property type="nucleotide sequence ID" value="NZ_JADKYB010000004.1"/>
</dbReference>
<gene>
    <name evidence="2" type="ORF">ITX44_10180</name>
</gene>
<feature type="compositionally biased region" description="Low complexity" evidence="1">
    <location>
        <begin position="293"/>
        <end position="309"/>
    </location>
</feature>
<dbReference type="Proteomes" id="UP000749040">
    <property type="component" value="Unassembled WGS sequence"/>
</dbReference>
<evidence type="ECO:0000313" key="2">
    <source>
        <dbReference type="EMBL" id="MBM9504900.1"/>
    </source>
</evidence>
<proteinExistence type="predicted"/>
<evidence type="ECO:0000256" key="1">
    <source>
        <dbReference type="SAM" id="MobiDB-lite"/>
    </source>
</evidence>
<dbReference type="EMBL" id="JADKYB010000004">
    <property type="protein sequence ID" value="MBM9504900.1"/>
    <property type="molecule type" value="Genomic_DNA"/>
</dbReference>
<comment type="caution">
    <text evidence="2">The sequence shown here is derived from an EMBL/GenBank/DDBJ whole genome shotgun (WGS) entry which is preliminary data.</text>
</comment>
<feature type="region of interest" description="Disordered" evidence="1">
    <location>
        <begin position="293"/>
        <end position="318"/>
    </location>
</feature>
<reference evidence="2 3" key="1">
    <citation type="submission" date="2021-01" db="EMBL/GenBank/DDBJ databases">
        <title>Streptomyces acididurans sp. nov., isolated from a peat swamp forest soil.</title>
        <authorList>
            <person name="Chantavorakit T."/>
            <person name="Duangmal K."/>
        </authorList>
    </citation>
    <scope>NUCLEOTIDE SEQUENCE [LARGE SCALE GENOMIC DNA]</scope>
    <source>
        <strain evidence="2 3">KK5PA1</strain>
    </source>
</reference>
<accession>A0ABS2TNI8</accession>
<evidence type="ECO:0008006" key="4">
    <source>
        <dbReference type="Google" id="ProtNLM"/>
    </source>
</evidence>
<organism evidence="2 3">
    <name type="scientific">Actinacidiphila acididurans</name>
    <dbReference type="NCBI Taxonomy" id="2784346"/>
    <lineage>
        <taxon>Bacteria</taxon>
        <taxon>Bacillati</taxon>
        <taxon>Actinomycetota</taxon>
        <taxon>Actinomycetes</taxon>
        <taxon>Kitasatosporales</taxon>
        <taxon>Streptomycetaceae</taxon>
        <taxon>Actinacidiphila</taxon>
    </lineage>
</organism>
<protein>
    <recommendedName>
        <fullName evidence="4">SMI1/KNR4 family protein</fullName>
    </recommendedName>
</protein>
<keyword evidence="3" id="KW-1185">Reference proteome</keyword>
<evidence type="ECO:0000313" key="3">
    <source>
        <dbReference type="Proteomes" id="UP000749040"/>
    </source>
</evidence>